<sequence length="122" mass="12487">MSTINGLTGPRLPTATPSTTREAPSTSFLSRVQASASGVSTLSRSANAPVVSGRDVVSQALAAAKKDAKTGAATQGTGETEEMLKQKEALLEMSRAFVMGTVQSIFAGVGQASSSLPKEEWG</sequence>
<dbReference type="Proteomes" id="UP001611383">
    <property type="component" value="Chromosome"/>
</dbReference>
<keyword evidence="3" id="KW-1185">Reference proteome</keyword>
<evidence type="ECO:0000313" key="2">
    <source>
        <dbReference type="EMBL" id="WNG48811.1"/>
    </source>
</evidence>
<gene>
    <name evidence="2" type="ORF">F0U60_35365</name>
</gene>
<dbReference type="EMBL" id="CP043494">
    <property type="protein sequence ID" value="WNG48811.1"/>
    <property type="molecule type" value="Genomic_DNA"/>
</dbReference>
<organism evidence="2 3">
    <name type="scientific">Archangium minus</name>
    <dbReference type="NCBI Taxonomy" id="83450"/>
    <lineage>
        <taxon>Bacteria</taxon>
        <taxon>Pseudomonadati</taxon>
        <taxon>Myxococcota</taxon>
        <taxon>Myxococcia</taxon>
        <taxon>Myxococcales</taxon>
        <taxon>Cystobacterineae</taxon>
        <taxon>Archangiaceae</taxon>
        <taxon>Archangium</taxon>
    </lineage>
</organism>
<accession>A0ABY9X0A0</accession>
<evidence type="ECO:0000256" key="1">
    <source>
        <dbReference type="SAM" id="MobiDB-lite"/>
    </source>
</evidence>
<name>A0ABY9X0A0_9BACT</name>
<reference evidence="2 3" key="1">
    <citation type="submission" date="2019-08" db="EMBL/GenBank/DDBJ databases">
        <title>Archangium and Cystobacter genomes.</title>
        <authorList>
            <person name="Chen I.-C.K."/>
            <person name="Wielgoss S."/>
        </authorList>
    </citation>
    <scope>NUCLEOTIDE SEQUENCE [LARGE SCALE GENOMIC DNA]</scope>
    <source>
        <strain evidence="2 3">Cbm 6</strain>
    </source>
</reference>
<evidence type="ECO:0000313" key="3">
    <source>
        <dbReference type="Proteomes" id="UP001611383"/>
    </source>
</evidence>
<proteinExistence type="predicted"/>
<dbReference type="RefSeq" id="WP_395806469.1">
    <property type="nucleotide sequence ID" value="NZ_CP043494.1"/>
</dbReference>
<feature type="compositionally biased region" description="Polar residues" evidence="1">
    <location>
        <begin position="15"/>
        <end position="29"/>
    </location>
</feature>
<feature type="region of interest" description="Disordered" evidence="1">
    <location>
        <begin position="1"/>
        <end position="29"/>
    </location>
</feature>
<protein>
    <submittedName>
        <fullName evidence="2">Uncharacterized protein</fullName>
    </submittedName>
</protein>